<gene>
    <name evidence="1" type="ORF">NLG97_g3444</name>
</gene>
<evidence type="ECO:0000313" key="1">
    <source>
        <dbReference type="EMBL" id="KAJ3495367.1"/>
    </source>
</evidence>
<sequence length="444" mass="48702">MRPAQNGQSRAEVAEMLTQKRDDSTKGGPSTSVLITESPISSGALLSSAPESSTSPIPSDSTPPTLISTPETRFRANLGYYRSQLPQLLDAILIRDCLSFCPINKEDFTRDFESGFGQNCSTSLLDSLLALTTLLAPERLAVVKASLSGSNQQEDLGDTFAQEAITALYNGTGLPQRIADIQALGILALYCLGCGKMKDGLGFAGDYGAAITEQWATTQSEPIFADRQTCANIYCAAISFNRVLFLIQDYNNTLDNLSGKVGIQRPSLYENSSGDSVHGNSNLSGSIIDDAFFARDLSELPNNPKVVAAKIFEFTEWVYKARYRIEEKSFERAMNVYQDGLRWYESFFAYTTSCSNDTPLILFSHTYYHFCVLCLLTPYVFESAGVAADGTVPEVVCKQAASSIGELIQHYSKLYNDGQLLDFMPFFKMAALAFLEICEAKKPQ</sequence>
<organism evidence="1 2">
    <name type="scientific">Lecanicillium saksenae</name>
    <dbReference type="NCBI Taxonomy" id="468837"/>
    <lineage>
        <taxon>Eukaryota</taxon>
        <taxon>Fungi</taxon>
        <taxon>Dikarya</taxon>
        <taxon>Ascomycota</taxon>
        <taxon>Pezizomycotina</taxon>
        <taxon>Sordariomycetes</taxon>
        <taxon>Hypocreomycetidae</taxon>
        <taxon>Hypocreales</taxon>
        <taxon>Cordycipitaceae</taxon>
        <taxon>Lecanicillium</taxon>
    </lineage>
</organism>
<comment type="caution">
    <text evidence="1">The sequence shown here is derived from an EMBL/GenBank/DDBJ whole genome shotgun (WGS) entry which is preliminary data.</text>
</comment>
<proteinExistence type="predicted"/>
<name>A0ACC1QY23_9HYPO</name>
<evidence type="ECO:0000313" key="2">
    <source>
        <dbReference type="Proteomes" id="UP001148737"/>
    </source>
</evidence>
<keyword evidence="2" id="KW-1185">Reference proteome</keyword>
<protein>
    <submittedName>
        <fullName evidence="1">Uncharacterized protein</fullName>
    </submittedName>
</protein>
<dbReference type="EMBL" id="JANAKD010000289">
    <property type="protein sequence ID" value="KAJ3495367.1"/>
    <property type="molecule type" value="Genomic_DNA"/>
</dbReference>
<accession>A0ACC1QY23</accession>
<reference evidence="1" key="1">
    <citation type="submission" date="2022-07" db="EMBL/GenBank/DDBJ databases">
        <title>Genome Sequence of Lecanicillium saksenae.</title>
        <authorList>
            <person name="Buettner E."/>
        </authorList>
    </citation>
    <scope>NUCLEOTIDE SEQUENCE</scope>
    <source>
        <strain evidence="1">VT-O1</strain>
    </source>
</reference>
<dbReference type="Proteomes" id="UP001148737">
    <property type="component" value="Unassembled WGS sequence"/>
</dbReference>